<dbReference type="InParanoid" id="A0A2J6TM99"/>
<dbReference type="RefSeq" id="XP_024741043.1">
    <property type="nucleotide sequence ID" value="XM_024884566.1"/>
</dbReference>
<feature type="signal peptide" evidence="1">
    <location>
        <begin position="1"/>
        <end position="22"/>
    </location>
</feature>
<evidence type="ECO:0000256" key="1">
    <source>
        <dbReference type="SAM" id="SignalP"/>
    </source>
</evidence>
<evidence type="ECO:0000313" key="2">
    <source>
        <dbReference type="EMBL" id="PMD64139.1"/>
    </source>
</evidence>
<accession>A0A2J6TM99</accession>
<reference evidence="2 3" key="1">
    <citation type="submission" date="2016-04" db="EMBL/GenBank/DDBJ databases">
        <title>A degradative enzymes factory behind the ericoid mycorrhizal symbiosis.</title>
        <authorList>
            <consortium name="DOE Joint Genome Institute"/>
            <person name="Martino E."/>
            <person name="Morin E."/>
            <person name="Grelet G."/>
            <person name="Kuo A."/>
            <person name="Kohler A."/>
            <person name="Daghino S."/>
            <person name="Barry K."/>
            <person name="Choi C."/>
            <person name="Cichocki N."/>
            <person name="Clum A."/>
            <person name="Copeland A."/>
            <person name="Hainaut M."/>
            <person name="Haridas S."/>
            <person name="Labutti K."/>
            <person name="Lindquist E."/>
            <person name="Lipzen A."/>
            <person name="Khouja H.-R."/>
            <person name="Murat C."/>
            <person name="Ohm R."/>
            <person name="Olson A."/>
            <person name="Spatafora J."/>
            <person name="Veneault-Fourrey C."/>
            <person name="Henrissat B."/>
            <person name="Grigoriev I."/>
            <person name="Martin F."/>
            <person name="Perotto S."/>
        </authorList>
    </citation>
    <scope>NUCLEOTIDE SEQUENCE [LARGE SCALE GENOMIC DNA]</scope>
    <source>
        <strain evidence="2 3">E</strain>
    </source>
</reference>
<dbReference type="AlphaFoldDB" id="A0A2J6TM99"/>
<dbReference type="GeneID" id="36592643"/>
<dbReference type="OrthoDB" id="5130291at2759"/>
<name>A0A2J6TM99_9HELO</name>
<evidence type="ECO:0000313" key="3">
    <source>
        <dbReference type="Proteomes" id="UP000235371"/>
    </source>
</evidence>
<feature type="chain" id="PRO_5014344876" evidence="1">
    <location>
        <begin position="23"/>
        <end position="105"/>
    </location>
</feature>
<dbReference type="EMBL" id="KZ613772">
    <property type="protein sequence ID" value="PMD64139.1"/>
    <property type="molecule type" value="Genomic_DNA"/>
</dbReference>
<protein>
    <submittedName>
        <fullName evidence="2">Uncharacterized protein</fullName>
    </submittedName>
</protein>
<organism evidence="2 3">
    <name type="scientific">Hyaloscypha bicolor E</name>
    <dbReference type="NCBI Taxonomy" id="1095630"/>
    <lineage>
        <taxon>Eukaryota</taxon>
        <taxon>Fungi</taxon>
        <taxon>Dikarya</taxon>
        <taxon>Ascomycota</taxon>
        <taxon>Pezizomycotina</taxon>
        <taxon>Leotiomycetes</taxon>
        <taxon>Helotiales</taxon>
        <taxon>Hyaloscyphaceae</taxon>
        <taxon>Hyaloscypha</taxon>
        <taxon>Hyaloscypha bicolor</taxon>
    </lineage>
</organism>
<keyword evidence="3" id="KW-1185">Reference proteome</keyword>
<dbReference type="Proteomes" id="UP000235371">
    <property type="component" value="Unassembled WGS sequence"/>
</dbReference>
<keyword evidence="1" id="KW-0732">Signal</keyword>
<sequence>MMFPQALMALGALLAFVPATQGSTSPCVYQGYKCGYTMVTEFGYNNTELTFAVNKTNVVPPLNTIQLLNVLYRCVDTRGDIAANSFCIAGCISVGDFTVSDECAM</sequence>
<proteinExistence type="predicted"/>
<gene>
    <name evidence="2" type="ORF">K444DRAFT_641069</name>
</gene>